<dbReference type="PROSITE" id="PS50994">
    <property type="entry name" value="INTEGRASE"/>
    <property type="match status" value="1"/>
</dbReference>
<dbReference type="InterPro" id="IPR039537">
    <property type="entry name" value="Retrotran_Ty1/copia-like"/>
</dbReference>
<comment type="caution">
    <text evidence="3">The sequence shown here is derived from an EMBL/GenBank/DDBJ whole genome shotgun (WGS) entry which is preliminary data.</text>
</comment>
<feature type="region of interest" description="Disordered" evidence="1">
    <location>
        <begin position="212"/>
        <end position="239"/>
    </location>
</feature>
<dbReference type="AlphaFoldDB" id="A0A699KUA0"/>
<reference evidence="3" key="1">
    <citation type="journal article" date="2019" name="Sci. Rep.">
        <title>Draft genome of Tanacetum cinerariifolium, the natural source of mosquito coil.</title>
        <authorList>
            <person name="Yamashiro T."/>
            <person name="Shiraishi A."/>
            <person name="Satake H."/>
            <person name="Nakayama K."/>
        </authorList>
    </citation>
    <scope>NUCLEOTIDE SEQUENCE</scope>
</reference>
<evidence type="ECO:0000256" key="1">
    <source>
        <dbReference type="SAM" id="MobiDB-lite"/>
    </source>
</evidence>
<proteinExistence type="predicted"/>
<feature type="non-terminal residue" evidence="3">
    <location>
        <position position="339"/>
    </location>
</feature>
<feature type="compositionally biased region" description="Basic and acidic residues" evidence="1">
    <location>
        <begin position="219"/>
        <end position="233"/>
    </location>
</feature>
<evidence type="ECO:0000259" key="2">
    <source>
        <dbReference type="PROSITE" id="PS50994"/>
    </source>
</evidence>
<accession>A0A699KUA0</accession>
<dbReference type="Gene3D" id="3.30.420.10">
    <property type="entry name" value="Ribonuclease H-like superfamily/Ribonuclease H"/>
    <property type="match status" value="1"/>
</dbReference>
<sequence length="339" mass="37186">HITRNPSSRTNNSPPKVNDVQVPVVSAVQGKQGTWKIQVSDGLGPKENLTIQFLCRELNEGYVTFGGNPKGGKITGKGKIKTGQLDFDDVYFVKKLKFNIFSVSQMCDKKNSILFTDTECLVLSSDFKLTDESQVLLRFYGLEGIKREFSVPNTPQQNGIAERKNRTLIEAARTMLADSLLPIPFWAEDAAFDGKEHDLDVKKLESQVILFPSSNAQSKEQDDQTKKEAKGKSPVESVTGYRDLNAEFQDCSKNNSNEVTTSSSIVPTVGKNSLNSTNTFSVAGPSNTAVILTYGKTSDIDASQLLDDLDMLGLEDIIYSDDEDVVGAEANFNNLESSS</sequence>
<feature type="non-terminal residue" evidence="3">
    <location>
        <position position="1"/>
    </location>
</feature>
<dbReference type="PANTHER" id="PTHR42648:SF32">
    <property type="entry name" value="RIBONUCLEASE H-LIKE DOMAIN, GAG-PRE-INTEGRASE DOMAIN PROTEIN-RELATED"/>
    <property type="match status" value="1"/>
</dbReference>
<evidence type="ECO:0000313" key="3">
    <source>
        <dbReference type="EMBL" id="GFB09864.1"/>
    </source>
</evidence>
<dbReference type="InterPro" id="IPR012337">
    <property type="entry name" value="RNaseH-like_sf"/>
</dbReference>
<dbReference type="SUPFAM" id="SSF53098">
    <property type="entry name" value="Ribonuclease H-like"/>
    <property type="match status" value="1"/>
</dbReference>
<dbReference type="PANTHER" id="PTHR42648">
    <property type="entry name" value="TRANSPOSASE, PUTATIVE-RELATED"/>
    <property type="match status" value="1"/>
</dbReference>
<gene>
    <name evidence="3" type="ORF">Tci_681835</name>
</gene>
<dbReference type="GO" id="GO:0015074">
    <property type="term" value="P:DNA integration"/>
    <property type="evidence" value="ECO:0007669"/>
    <property type="project" value="InterPro"/>
</dbReference>
<dbReference type="InterPro" id="IPR036397">
    <property type="entry name" value="RNaseH_sf"/>
</dbReference>
<dbReference type="GO" id="GO:0003676">
    <property type="term" value="F:nucleic acid binding"/>
    <property type="evidence" value="ECO:0007669"/>
    <property type="project" value="InterPro"/>
</dbReference>
<organism evidence="3">
    <name type="scientific">Tanacetum cinerariifolium</name>
    <name type="common">Dalmatian daisy</name>
    <name type="synonym">Chrysanthemum cinerariifolium</name>
    <dbReference type="NCBI Taxonomy" id="118510"/>
    <lineage>
        <taxon>Eukaryota</taxon>
        <taxon>Viridiplantae</taxon>
        <taxon>Streptophyta</taxon>
        <taxon>Embryophyta</taxon>
        <taxon>Tracheophyta</taxon>
        <taxon>Spermatophyta</taxon>
        <taxon>Magnoliopsida</taxon>
        <taxon>eudicotyledons</taxon>
        <taxon>Gunneridae</taxon>
        <taxon>Pentapetalae</taxon>
        <taxon>asterids</taxon>
        <taxon>campanulids</taxon>
        <taxon>Asterales</taxon>
        <taxon>Asteraceae</taxon>
        <taxon>Asteroideae</taxon>
        <taxon>Anthemideae</taxon>
        <taxon>Anthemidinae</taxon>
        <taxon>Tanacetum</taxon>
    </lineage>
</organism>
<dbReference type="EMBL" id="BKCJ010551656">
    <property type="protein sequence ID" value="GFB09864.1"/>
    <property type="molecule type" value="Genomic_DNA"/>
</dbReference>
<dbReference type="InterPro" id="IPR001584">
    <property type="entry name" value="Integrase_cat-core"/>
</dbReference>
<name>A0A699KUA0_TANCI</name>
<protein>
    <submittedName>
        <fullName evidence="3">Ribonuclease H-like domain-containing protein</fullName>
    </submittedName>
</protein>
<feature type="domain" description="Integrase catalytic" evidence="2">
    <location>
        <begin position="113"/>
        <end position="242"/>
    </location>
</feature>